<sequence length="257" mass="27325">MFTDSHTHLNDAQFAADLPAVLTRARDAGVKRFIVPATSRNDWARTAELAAPDILPAFGIHPWFAHTAQTDDFAVLHDYLAHHPQAAVGEIGLDYRMARNDAARQIQIGVLNRQLAIAADLRRFVILHNVRASAALCAALKPHAPLAGIVHAFSGSIEEAQAFIRAGLFIGIGSLLLNPAAKKVRAAAQQLPLSSVVLETDSPFMLGTARNEPANTAAVAAAFCRLRGISPAALSAATEANINRLWPPPAPHTGQAA</sequence>
<evidence type="ECO:0000313" key="5">
    <source>
        <dbReference type="EMBL" id="MDD9327458.1"/>
    </source>
</evidence>
<dbReference type="CDD" id="cd01310">
    <property type="entry name" value="TatD_DNAse"/>
    <property type="match status" value="1"/>
</dbReference>
<name>A0A9X4E8E8_9NEIS</name>
<dbReference type="Proteomes" id="UP001149607">
    <property type="component" value="Chromosome"/>
</dbReference>
<dbReference type="GO" id="GO:0005829">
    <property type="term" value="C:cytosol"/>
    <property type="evidence" value="ECO:0007669"/>
    <property type="project" value="TreeGrafter"/>
</dbReference>
<organism evidence="5">
    <name type="scientific">Neisseria leonii</name>
    <dbReference type="NCBI Taxonomy" id="2995413"/>
    <lineage>
        <taxon>Bacteria</taxon>
        <taxon>Pseudomonadati</taxon>
        <taxon>Pseudomonadota</taxon>
        <taxon>Betaproteobacteria</taxon>
        <taxon>Neisseriales</taxon>
        <taxon>Neisseriaceae</taxon>
        <taxon>Neisseria</taxon>
    </lineage>
</organism>
<evidence type="ECO:0000313" key="6">
    <source>
        <dbReference type="EMBL" id="WWY02625.1"/>
    </source>
</evidence>
<feature type="binding site" evidence="4">
    <location>
        <position position="128"/>
    </location>
    <ligand>
        <name>a divalent metal cation</name>
        <dbReference type="ChEBI" id="CHEBI:60240"/>
        <label>2</label>
    </ligand>
</feature>
<dbReference type="GO" id="GO:0016788">
    <property type="term" value="F:hydrolase activity, acting on ester bonds"/>
    <property type="evidence" value="ECO:0007669"/>
    <property type="project" value="InterPro"/>
</dbReference>
<dbReference type="PANTHER" id="PTHR46124">
    <property type="entry name" value="D-AMINOACYL-TRNA DEACYLASE"/>
    <property type="match status" value="1"/>
</dbReference>
<evidence type="ECO:0000256" key="4">
    <source>
        <dbReference type="PIRSR" id="PIRSR005902-1"/>
    </source>
</evidence>
<dbReference type="EMBL" id="JAPQFL010000002">
    <property type="protein sequence ID" value="MDD9327458.1"/>
    <property type="molecule type" value="Genomic_DNA"/>
</dbReference>
<evidence type="ECO:0000256" key="1">
    <source>
        <dbReference type="ARBA" id="ARBA00009275"/>
    </source>
</evidence>
<feature type="binding site" evidence="4">
    <location>
        <position position="151"/>
    </location>
    <ligand>
        <name>a divalent metal cation</name>
        <dbReference type="ChEBI" id="CHEBI:60240"/>
        <label>2</label>
    </ligand>
</feature>
<gene>
    <name evidence="5" type="ORF">ORY91_000857</name>
    <name evidence="6" type="ORF">V9W64_07905</name>
</gene>
<evidence type="ECO:0000256" key="3">
    <source>
        <dbReference type="ARBA" id="ARBA00022801"/>
    </source>
</evidence>
<proteinExistence type="inferred from homology"/>
<dbReference type="InterPro" id="IPR032466">
    <property type="entry name" value="Metal_Hydrolase"/>
</dbReference>
<keyword evidence="3 5" id="KW-0378">Hydrolase</keyword>
<protein>
    <submittedName>
        <fullName evidence="5">TatD family hydrolase</fullName>
    </submittedName>
</protein>
<dbReference type="InterPro" id="IPR001130">
    <property type="entry name" value="TatD-like"/>
</dbReference>
<dbReference type="RefSeq" id="WP_274584720.1">
    <property type="nucleotide sequence ID" value="NZ_CP146598.1"/>
</dbReference>
<feature type="binding site" evidence="4">
    <location>
        <position position="201"/>
    </location>
    <ligand>
        <name>a divalent metal cation</name>
        <dbReference type="ChEBI" id="CHEBI:60240"/>
        <label>1</label>
    </ligand>
</feature>
<reference evidence="5" key="1">
    <citation type="submission" date="2022-10" db="EMBL/GenBank/DDBJ databases">
        <authorList>
            <person name="Boutroux M."/>
        </authorList>
    </citation>
    <scope>NUCLEOTIDE SEQUENCE</scope>
    <source>
        <strain evidence="5">51.81</strain>
    </source>
</reference>
<dbReference type="AlphaFoldDB" id="A0A9X4E8E8"/>
<dbReference type="Gene3D" id="3.20.20.140">
    <property type="entry name" value="Metal-dependent hydrolases"/>
    <property type="match status" value="1"/>
</dbReference>
<feature type="binding site" evidence="4">
    <location>
        <position position="6"/>
    </location>
    <ligand>
        <name>a divalent metal cation</name>
        <dbReference type="ChEBI" id="CHEBI:60240"/>
        <label>1</label>
    </ligand>
</feature>
<feature type="binding site" evidence="4">
    <location>
        <position position="8"/>
    </location>
    <ligand>
        <name>a divalent metal cation</name>
        <dbReference type="ChEBI" id="CHEBI:60240"/>
        <label>1</label>
    </ligand>
</feature>
<dbReference type="SUPFAM" id="SSF51556">
    <property type="entry name" value="Metallo-dependent hydrolases"/>
    <property type="match status" value="1"/>
</dbReference>
<comment type="similarity">
    <text evidence="1">Belongs to the metallo-dependent hydrolases superfamily. TatD-type hydrolase family.</text>
</comment>
<dbReference type="PIRSF" id="PIRSF005902">
    <property type="entry name" value="DNase_TatD"/>
    <property type="match status" value="1"/>
</dbReference>
<accession>A0A9X4E8E8</accession>
<dbReference type="EMBL" id="CP146598">
    <property type="protein sequence ID" value="WWY02625.1"/>
    <property type="molecule type" value="Genomic_DNA"/>
</dbReference>
<keyword evidence="2 4" id="KW-0479">Metal-binding</keyword>
<feature type="binding site" evidence="4">
    <location>
        <position position="90"/>
    </location>
    <ligand>
        <name>a divalent metal cation</name>
        <dbReference type="ChEBI" id="CHEBI:60240"/>
        <label>1</label>
    </ligand>
</feature>
<dbReference type="PANTHER" id="PTHR46124:SF3">
    <property type="entry name" value="HYDROLASE"/>
    <property type="match status" value="1"/>
</dbReference>
<dbReference type="Pfam" id="PF01026">
    <property type="entry name" value="TatD_DNase"/>
    <property type="match status" value="1"/>
</dbReference>
<keyword evidence="7" id="KW-1185">Reference proteome</keyword>
<dbReference type="GO" id="GO:0046872">
    <property type="term" value="F:metal ion binding"/>
    <property type="evidence" value="ECO:0007669"/>
    <property type="project" value="UniProtKB-KW"/>
</dbReference>
<dbReference type="FunFam" id="3.20.20.140:FF:000005">
    <property type="entry name" value="TatD family hydrolase"/>
    <property type="match status" value="1"/>
</dbReference>
<evidence type="ECO:0000313" key="7">
    <source>
        <dbReference type="Proteomes" id="UP001149607"/>
    </source>
</evidence>
<reference evidence="6" key="2">
    <citation type="submission" date="2024-02" db="EMBL/GenBank/DDBJ databases">
        <title>Neisseria leonii sp. nov.</title>
        <authorList>
            <person name="Boutroux M."/>
            <person name="Favre-Rochex S."/>
            <person name="Gorgette O."/>
            <person name="Touak G."/>
            <person name="Muhle E."/>
            <person name="Chesneau O."/>
            <person name="Clermont D."/>
            <person name="Rahi P."/>
        </authorList>
    </citation>
    <scope>NUCLEOTIDE SEQUENCE</scope>
    <source>
        <strain evidence="6">51.81</strain>
    </source>
</reference>
<evidence type="ECO:0000256" key="2">
    <source>
        <dbReference type="ARBA" id="ARBA00022723"/>
    </source>
</evidence>